<dbReference type="GO" id="GO:0000463">
    <property type="term" value="P:maturation of LSU-rRNA from tricistronic rRNA transcript (SSU-rRNA, 5.8S rRNA, LSU-rRNA)"/>
    <property type="evidence" value="ECO:0007669"/>
    <property type="project" value="TreeGrafter"/>
</dbReference>
<sequence length="658" mass="69660">MSLSSLLLAAGPKKIDSELDALFKSNPAPPRPAPATSAPPTKKRKIEAAIPDPPEKKKKKKQSQPDPSPPKIAKQAAKPKPAKKSKRAEPIVEMDVDSDGSDEDDDEDNSDLENAYLGKLRPKKPATAPSPNSEDEDAEDAGDDSASNNSDAEDSDPDAPPPVHESLTKRVRTKPGKKTKIVPENETPLQRDARTLFVGGLPAEVAQKRPLKKQLTRHILSFLPSTSSKVKIESIRFRSVAFRDPTSATAMSSASTLSTSAAAPSTGNPNSIPVPNHSAARASTWRRTGGDEKEKQVAAEAEAEGDAKKAYLTPAQKKKILFIQGAFHPEAKSVSAYVVLAHQAPRAQQGDGDAEEKEGEEGEDDTPYAAAARLARAANASEFMGRVLRVDVCARLPLADAGAGAGAAGAGAGANEDPKLSIFLGNLDFASTESDVREFFEGVVASERGPAPADDGTGRWVQTVRLIRDRETQLGKGFGYISFVDRECVDEILALGKSDEGKKKLKFAKRTLRVQRCRAVGASASASSTANPSDKSGASAKSKSSYTGAPPVRGDPTLGARLAHLDKDARKAAKKADPGREQRRAEKKKAGTRMRVASDKVRAVSGAGQGGGTKRMGGGPKDSKGKGGGNLKGKGQDRERERKARVHNHKSTAGKGRK</sequence>
<dbReference type="PROSITE" id="PS50102">
    <property type="entry name" value="RRM"/>
    <property type="match status" value="1"/>
</dbReference>
<evidence type="ECO:0000256" key="6">
    <source>
        <dbReference type="ARBA" id="ARBA00023242"/>
    </source>
</evidence>
<evidence type="ECO:0000256" key="8">
    <source>
        <dbReference type="SAM" id="MobiDB-lite"/>
    </source>
</evidence>
<dbReference type="AlphaFoldDB" id="A0AAD7EVQ3"/>
<evidence type="ECO:0000313" key="10">
    <source>
        <dbReference type="EMBL" id="KAJ7350829.1"/>
    </source>
</evidence>
<dbReference type="InterPro" id="IPR000504">
    <property type="entry name" value="RRM_dom"/>
</dbReference>
<feature type="region of interest" description="Disordered" evidence="8">
    <location>
        <begin position="520"/>
        <end position="658"/>
    </location>
</feature>
<gene>
    <name evidence="10" type="ORF">DFH08DRAFT_935562</name>
</gene>
<comment type="subcellular location">
    <subcellularLocation>
        <location evidence="2">Nucleus</location>
        <location evidence="2">Nucleolus</location>
    </subcellularLocation>
</comment>
<feature type="domain" description="RRM" evidence="9">
    <location>
        <begin position="420"/>
        <end position="519"/>
    </location>
</feature>
<feature type="compositionally biased region" description="Low complexity" evidence="8">
    <location>
        <begin position="253"/>
        <end position="266"/>
    </location>
</feature>
<evidence type="ECO:0000313" key="11">
    <source>
        <dbReference type="Proteomes" id="UP001218218"/>
    </source>
</evidence>
<feature type="compositionally biased region" description="Basic residues" evidence="8">
    <location>
        <begin position="169"/>
        <end position="180"/>
    </location>
</feature>
<dbReference type="SMART" id="SM00360">
    <property type="entry name" value="RRM"/>
    <property type="match status" value="1"/>
</dbReference>
<evidence type="ECO:0000256" key="1">
    <source>
        <dbReference type="ARBA" id="ARBA00002475"/>
    </source>
</evidence>
<comment type="function">
    <text evidence="1">Involved in pre-25S rRNA processing.</text>
</comment>
<dbReference type="EMBL" id="JARIHO010000014">
    <property type="protein sequence ID" value="KAJ7350829.1"/>
    <property type="molecule type" value="Genomic_DNA"/>
</dbReference>
<feature type="compositionally biased region" description="Acidic residues" evidence="8">
    <location>
        <begin position="133"/>
        <end position="143"/>
    </location>
</feature>
<evidence type="ECO:0000256" key="3">
    <source>
        <dbReference type="ARBA" id="ARBA00007077"/>
    </source>
</evidence>
<evidence type="ECO:0000256" key="4">
    <source>
        <dbReference type="ARBA" id="ARBA00015520"/>
    </source>
</evidence>
<evidence type="ECO:0000256" key="7">
    <source>
        <dbReference type="PROSITE-ProRule" id="PRU00176"/>
    </source>
</evidence>
<protein>
    <recommendedName>
        <fullName evidence="4">Nucleolar protein 12</fullName>
    </recommendedName>
</protein>
<feature type="compositionally biased region" description="Basic residues" evidence="8">
    <location>
        <begin position="643"/>
        <end position="658"/>
    </location>
</feature>
<feature type="compositionally biased region" description="Basic and acidic residues" evidence="8">
    <location>
        <begin position="563"/>
        <end position="584"/>
    </location>
</feature>
<reference evidence="10" key="1">
    <citation type="submission" date="2023-03" db="EMBL/GenBank/DDBJ databases">
        <title>Massive genome expansion in bonnet fungi (Mycena s.s.) driven by repeated elements and novel gene families across ecological guilds.</title>
        <authorList>
            <consortium name="Lawrence Berkeley National Laboratory"/>
            <person name="Harder C.B."/>
            <person name="Miyauchi S."/>
            <person name="Viragh M."/>
            <person name="Kuo A."/>
            <person name="Thoen E."/>
            <person name="Andreopoulos B."/>
            <person name="Lu D."/>
            <person name="Skrede I."/>
            <person name="Drula E."/>
            <person name="Henrissat B."/>
            <person name="Morin E."/>
            <person name="Kohler A."/>
            <person name="Barry K."/>
            <person name="LaButti K."/>
            <person name="Morin E."/>
            <person name="Salamov A."/>
            <person name="Lipzen A."/>
            <person name="Mereny Z."/>
            <person name="Hegedus B."/>
            <person name="Baldrian P."/>
            <person name="Stursova M."/>
            <person name="Weitz H."/>
            <person name="Taylor A."/>
            <person name="Grigoriev I.V."/>
            <person name="Nagy L.G."/>
            <person name="Martin F."/>
            <person name="Kauserud H."/>
        </authorList>
    </citation>
    <scope>NUCLEOTIDE SEQUENCE</scope>
    <source>
        <strain evidence="10">CBHHK002</strain>
    </source>
</reference>
<dbReference type="GO" id="GO:0005730">
    <property type="term" value="C:nucleolus"/>
    <property type="evidence" value="ECO:0007669"/>
    <property type="project" value="UniProtKB-SubCell"/>
</dbReference>
<feature type="compositionally biased region" description="Acidic residues" evidence="8">
    <location>
        <begin position="92"/>
        <end position="111"/>
    </location>
</feature>
<proteinExistence type="inferred from homology"/>
<comment type="caution">
    <text evidence="10">The sequence shown here is derived from an EMBL/GenBank/DDBJ whole genome shotgun (WGS) entry which is preliminary data.</text>
</comment>
<keyword evidence="5 7" id="KW-0694">RNA-binding</keyword>
<evidence type="ECO:0000259" key="9">
    <source>
        <dbReference type="PROSITE" id="PS50102"/>
    </source>
</evidence>
<evidence type="ECO:0000256" key="5">
    <source>
        <dbReference type="ARBA" id="ARBA00022884"/>
    </source>
</evidence>
<accession>A0AAD7EVQ3</accession>
<name>A0AAD7EVQ3_9AGAR</name>
<dbReference type="PANTHER" id="PTHR23236">
    <property type="entry name" value="EUKARYOTIC TRANSLATION INITIATION FACTOR 4B/4H"/>
    <property type="match status" value="1"/>
</dbReference>
<keyword evidence="11" id="KW-1185">Reference proteome</keyword>
<feature type="compositionally biased region" description="Acidic residues" evidence="8">
    <location>
        <begin position="352"/>
        <end position="365"/>
    </location>
</feature>
<feature type="compositionally biased region" description="Low complexity" evidence="8">
    <location>
        <begin position="522"/>
        <end position="545"/>
    </location>
</feature>
<dbReference type="InterPro" id="IPR035979">
    <property type="entry name" value="RBD_domain_sf"/>
</dbReference>
<dbReference type="Gene3D" id="3.30.70.330">
    <property type="match status" value="1"/>
</dbReference>
<feature type="region of interest" description="Disordered" evidence="8">
    <location>
        <begin position="253"/>
        <end position="295"/>
    </location>
</feature>
<dbReference type="GO" id="GO:0019843">
    <property type="term" value="F:rRNA binding"/>
    <property type="evidence" value="ECO:0007669"/>
    <property type="project" value="TreeGrafter"/>
</dbReference>
<comment type="similarity">
    <text evidence="3">Belongs to the RRM RBM34 family.</text>
</comment>
<organism evidence="10 11">
    <name type="scientific">Mycena albidolilacea</name>
    <dbReference type="NCBI Taxonomy" id="1033008"/>
    <lineage>
        <taxon>Eukaryota</taxon>
        <taxon>Fungi</taxon>
        <taxon>Dikarya</taxon>
        <taxon>Basidiomycota</taxon>
        <taxon>Agaricomycotina</taxon>
        <taxon>Agaricomycetes</taxon>
        <taxon>Agaricomycetidae</taxon>
        <taxon>Agaricales</taxon>
        <taxon>Marasmiineae</taxon>
        <taxon>Mycenaceae</taxon>
        <taxon>Mycena</taxon>
    </lineage>
</organism>
<feature type="region of interest" description="Disordered" evidence="8">
    <location>
        <begin position="345"/>
        <end position="365"/>
    </location>
</feature>
<feature type="region of interest" description="Disordered" evidence="8">
    <location>
        <begin position="20"/>
        <end position="188"/>
    </location>
</feature>
<dbReference type="InterPro" id="IPR012677">
    <property type="entry name" value="Nucleotide-bd_a/b_plait_sf"/>
</dbReference>
<evidence type="ECO:0000256" key="2">
    <source>
        <dbReference type="ARBA" id="ARBA00004604"/>
    </source>
</evidence>
<dbReference type="Proteomes" id="UP001218218">
    <property type="component" value="Unassembled WGS sequence"/>
</dbReference>
<dbReference type="SUPFAM" id="SSF54928">
    <property type="entry name" value="RNA-binding domain, RBD"/>
    <property type="match status" value="1"/>
</dbReference>
<feature type="compositionally biased region" description="Gly residues" evidence="8">
    <location>
        <begin position="607"/>
        <end position="632"/>
    </location>
</feature>
<dbReference type="PANTHER" id="PTHR23236:SF25">
    <property type="entry name" value="RNA-BINDING PROTEIN 34"/>
    <property type="match status" value="1"/>
</dbReference>
<keyword evidence="6" id="KW-0539">Nucleus</keyword>